<protein>
    <submittedName>
        <fullName evidence="2">Uncharacterized protein</fullName>
    </submittedName>
</protein>
<accession>A0ABW1CTZ8</accession>
<dbReference type="Proteomes" id="UP001596058">
    <property type="component" value="Unassembled WGS sequence"/>
</dbReference>
<evidence type="ECO:0000313" key="3">
    <source>
        <dbReference type="Proteomes" id="UP001596058"/>
    </source>
</evidence>
<organism evidence="2 3">
    <name type="scientific">Nonomuraea insulae</name>
    <dbReference type="NCBI Taxonomy" id="1616787"/>
    <lineage>
        <taxon>Bacteria</taxon>
        <taxon>Bacillati</taxon>
        <taxon>Actinomycetota</taxon>
        <taxon>Actinomycetes</taxon>
        <taxon>Streptosporangiales</taxon>
        <taxon>Streptosporangiaceae</taxon>
        <taxon>Nonomuraea</taxon>
    </lineage>
</organism>
<comment type="caution">
    <text evidence="2">The sequence shown here is derived from an EMBL/GenBank/DDBJ whole genome shotgun (WGS) entry which is preliminary data.</text>
</comment>
<sequence length="71" mass="6798">MRHLATALLAGAALAALPLGGAAFAASPEGSVTLQQCVEAGGRLGMGPDGPSEFVCVGGSLGGSWIATFGP</sequence>
<dbReference type="RefSeq" id="WP_379518014.1">
    <property type="nucleotide sequence ID" value="NZ_JBHSPA010000038.1"/>
</dbReference>
<feature type="chain" id="PRO_5045142378" evidence="1">
    <location>
        <begin position="26"/>
        <end position="71"/>
    </location>
</feature>
<keyword evidence="1" id="KW-0732">Signal</keyword>
<dbReference type="EMBL" id="JBHSPA010000038">
    <property type="protein sequence ID" value="MFC5828509.1"/>
    <property type="molecule type" value="Genomic_DNA"/>
</dbReference>
<keyword evidence="3" id="KW-1185">Reference proteome</keyword>
<feature type="signal peptide" evidence="1">
    <location>
        <begin position="1"/>
        <end position="25"/>
    </location>
</feature>
<proteinExistence type="predicted"/>
<evidence type="ECO:0000313" key="2">
    <source>
        <dbReference type="EMBL" id="MFC5828509.1"/>
    </source>
</evidence>
<evidence type="ECO:0000256" key="1">
    <source>
        <dbReference type="SAM" id="SignalP"/>
    </source>
</evidence>
<name>A0ABW1CTZ8_9ACTN</name>
<reference evidence="3" key="1">
    <citation type="journal article" date="2019" name="Int. J. Syst. Evol. Microbiol.">
        <title>The Global Catalogue of Microorganisms (GCM) 10K type strain sequencing project: providing services to taxonomists for standard genome sequencing and annotation.</title>
        <authorList>
            <consortium name="The Broad Institute Genomics Platform"/>
            <consortium name="The Broad Institute Genome Sequencing Center for Infectious Disease"/>
            <person name="Wu L."/>
            <person name="Ma J."/>
        </authorList>
    </citation>
    <scope>NUCLEOTIDE SEQUENCE [LARGE SCALE GENOMIC DNA]</scope>
    <source>
        <strain evidence="3">CCUG 53903</strain>
    </source>
</reference>
<gene>
    <name evidence="2" type="ORF">ACFPZ3_31975</name>
</gene>